<name>A0A286GTX6_9PROT</name>
<organism evidence="3 4">
    <name type="scientific">Caenispirillum bisanense</name>
    <dbReference type="NCBI Taxonomy" id="414052"/>
    <lineage>
        <taxon>Bacteria</taxon>
        <taxon>Pseudomonadati</taxon>
        <taxon>Pseudomonadota</taxon>
        <taxon>Alphaproteobacteria</taxon>
        <taxon>Rhodospirillales</taxon>
        <taxon>Novispirillaceae</taxon>
        <taxon>Caenispirillum</taxon>
    </lineage>
</organism>
<evidence type="ECO:0000313" key="3">
    <source>
        <dbReference type="EMBL" id="SOD98995.1"/>
    </source>
</evidence>
<sequence length="299" mass="34044">MTQPGNGTSTNAARDPSRAFLVRLIEAAKEGQRLADPRDVETLKRWVRICEGIPDAPLMQIVPKTVRALFGHPDYREPLVRTGLDPRQPLQHEAIAPYVIAYRRYVRSRRNTGDPGEMRDTIDRLRSELRELKAQFDAVFDNAMQLEAERDRLARENDSLQTRLLAEQMRAEEATRALTEARQKAFRLFRVYLFLLKEERDRLSNDPMRERLLTAEIAVETHSATLEALGMRGEAEDTALEILGEPLFQEYFRETDSRRVPDPDTVQGELFGGGKAPDPKSQGGSVHPFPKPRIVGGER</sequence>
<dbReference type="EMBL" id="OCNJ01000008">
    <property type="protein sequence ID" value="SOD98995.1"/>
    <property type="molecule type" value="Genomic_DNA"/>
</dbReference>
<reference evidence="3 4" key="1">
    <citation type="submission" date="2017-09" db="EMBL/GenBank/DDBJ databases">
        <authorList>
            <person name="Ehlers B."/>
            <person name="Leendertz F.H."/>
        </authorList>
    </citation>
    <scope>NUCLEOTIDE SEQUENCE [LARGE SCALE GENOMIC DNA]</scope>
    <source>
        <strain evidence="3 4">USBA 140</strain>
    </source>
</reference>
<dbReference type="OrthoDB" id="7344036at2"/>
<dbReference type="Proteomes" id="UP000219621">
    <property type="component" value="Unassembled WGS sequence"/>
</dbReference>
<gene>
    <name evidence="3" type="ORF">SAMN05421508_108179</name>
</gene>
<dbReference type="RefSeq" id="WP_097280576.1">
    <property type="nucleotide sequence ID" value="NZ_OCNJ01000008.1"/>
</dbReference>
<dbReference type="AlphaFoldDB" id="A0A286GTX6"/>
<keyword evidence="4" id="KW-1185">Reference proteome</keyword>
<evidence type="ECO:0000256" key="2">
    <source>
        <dbReference type="SAM" id="MobiDB-lite"/>
    </source>
</evidence>
<evidence type="ECO:0000313" key="4">
    <source>
        <dbReference type="Proteomes" id="UP000219621"/>
    </source>
</evidence>
<protein>
    <submittedName>
        <fullName evidence="3">Uncharacterized protein</fullName>
    </submittedName>
</protein>
<keyword evidence="1" id="KW-0175">Coiled coil</keyword>
<feature type="compositionally biased region" description="Basic and acidic residues" evidence="2">
    <location>
        <begin position="253"/>
        <end position="262"/>
    </location>
</feature>
<feature type="region of interest" description="Disordered" evidence="2">
    <location>
        <begin position="253"/>
        <end position="299"/>
    </location>
</feature>
<evidence type="ECO:0000256" key="1">
    <source>
        <dbReference type="SAM" id="Coils"/>
    </source>
</evidence>
<feature type="coiled-coil region" evidence="1">
    <location>
        <begin position="122"/>
        <end position="184"/>
    </location>
</feature>
<proteinExistence type="predicted"/>
<accession>A0A286GTX6</accession>